<dbReference type="GO" id="GO:0009098">
    <property type="term" value="P:L-leucine biosynthetic process"/>
    <property type="evidence" value="ECO:0007669"/>
    <property type="project" value="UniProtKB-UniRule"/>
</dbReference>
<dbReference type="PANTHER" id="PTHR10277:SF9">
    <property type="entry name" value="2-ISOPROPYLMALATE SYNTHASE 1, CHLOROPLASTIC-RELATED"/>
    <property type="match status" value="1"/>
</dbReference>
<dbReference type="HAMAP" id="MF_01025">
    <property type="entry name" value="LeuA_type1"/>
    <property type="match status" value="1"/>
</dbReference>
<proteinExistence type="inferred from homology"/>
<evidence type="ECO:0000313" key="14">
    <source>
        <dbReference type="Proteomes" id="UP000430508"/>
    </source>
</evidence>
<evidence type="ECO:0000256" key="11">
    <source>
        <dbReference type="HAMAP-Rule" id="MF_01025"/>
    </source>
</evidence>
<keyword evidence="11" id="KW-0963">Cytoplasm</keyword>
<dbReference type="FunFam" id="3.20.20.70:FF:000010">
    <property type="entry name" value="2-isopropylmalate synthase"/>
    <property type="match status" value="1"/>
</dbReference>
<feature type="region of interest" description="Regulatory domain" evidence="11">
    <location>
        <begin position="388"/>
        <end position="511"/>
    </location>
</feature>
<dbReference type="PROSITE" id="PS50991">
    <property type="entry name" value="PYR_CT"/>
    <property type="match status" value="1"/>
</dbReference>
<accession>A0A857DJY6</accession>
<dbReference type="PANTHER" id="PTHR10277">
    <property type="entry name" value="HOMOCITRATE SYNTHASE-RELATED"/>
    <property type="match status" value="1"/>
</dbReference>
<dbReference type="RefSeq" id="WP_019226845.1">
    <property type="nucleotide sequence ID" value="NZ_CP046996.1"/>
</dbReference>
<dbReference type="GO" id="GO:0003985">
    <property type="term" value="F:acetyl-CoA C-acetyltransferase activity"/>
    <property type="evidence" value="ECO:0007669"/>
    <property type="project" value="UniProtKB-UniRule"/>
</dbReference>
<dbReference type="AlphaFoldDB" id="A0A857DJY6"/>
<evidence type="ECO:0000256" key="6">
    <source>
        <dbReference type="ARBA" id="ARBA00022605"/>
    </source>
</evidence>
<dbReference type="PROSITE" id="PS00815">
    <property type="entry name" value="AIPM_HOMOCIT_SYNTH_1"/>
    <property type="match status" value="1"/>
</dbReference>
<keyword evidence="8 11" id="KW-0479">Metal-binding</keyword>
<dbReference type="Gene3D" id="1.10.238.260">
    <property type="match status" value="1"/>
</dbReference>
<comment type="cofactor">
    <cofactor evidence="11">
        <name>Mn(2+)</name>
        <dbReference type="ChEBI" id="CHEBI:29035"/>
    </cofactor>
</comment>
<keyword evidence="13" id="KW-0012">Acyltransferase</keyword>
<dbReference type="GO" id="GO:0005737">
    <property type="term" value="C:cytoplasm"/>
    <property type="evidence" value="ECO:0007669"/>
    <property type="project" value="UniProtKB-UniRule"/>
</dbReference>
<feature type="binding site" evidence="11">
    <location>
        <position position="203"/>
    </location>
    <ligand>
        <name>Mn(2+)</name>
        <dbReference type="ChEBI" id="CHEBI:29035"/>
    </ligand>
</feature>
<gene>
    <name evidence="11" type="primary">leuA</name>
    <name evidence="13" type="ORF">GQ588_09105</name>
</gene>
<dbReference type="GO" id="GO:0003852">
    <property type="term" value="F:2-isopropylmalate synthase activity"/>
    <property type="evidence" value="ECO:0007669"/>
    <property type="project" value="UniProtKB-UniRule"/>
</dbReference>
<keyword evidence="7 11" id="KW-0808">Transferase</keyword>
<dbReference type="EC" id="2.3.3.13" evidence="3 11"/>
<dbReference type="SUPFAM" id="SSF110921">
    <property type="entry name" value="2-isopropylmalate synthase LeuA, allosteric (dimerisation) domain"/>
    <property type="match status" value="1"/>
</dbReference>
<evidence type="ECO:0000259" key="12">
    <source>
        <dbReference type="PROSITE" id="PS50991"/>
    </source>
</evidence>
<dbReference type="InterPro" id="IPR050073">
    <property type="entry name" value="2-IPM_HCS-like"/>
</dbReference>
<dbReference type="Gene3D" id="3.30.160.270">
    <property type="match status" value="1"/>
</dbReference>
<dbReference type="Pfam" id="PF22617">
    <property type="entry name" value="HCS_D2"/>
    <property type="match status" value="1"/>
</dbReference>
<dbReference type="UniPathway" id="UPA00048">
    <property type="reaction ID" value="UER00070"/>
</dbReference>
<protein>
    <recommendedName>
        <fullName evidence="4 11">2-isopropylmalate synthase</fullName>
        <ecNumber evidence="3 11">2.3.3.13</ecNumber>
    </recommendedName>
    <alternativeName>
        <fullName evidence="11">Alpha-IPM synthase</fullName>
    </alternativeName>
    <alternativeName>
        <fullName evidence="11">Alpha-isopropylmalate synthase</fullName>
    </alternativeName>
</protein>
<dbReference type="SUPFAM" id="SSF51569">
    <property type="entry name" value="Aldolase"/>
    <property type="match status" value="1"/>
</dbReference>
<evidence type="ECO:0000256" key="7">
    <source>
        <dbReference type="ARBA" id="ARBA00022679"/>
    </source>
</evidence>
<dbReference type="CDD" id="cd07940">
    <property type="entry name" value="DRE_TIM_IPMS"/>
    <property type="match status" value="1"/>
</dbReference>
<comment type="similarity">
    <text evidence="2 11">Belongs to the alpha-IPM synthase/homocitrate synthase family. LeuA type 1 subfamily.</text>
</comment>
<evidence type="ECO:0000256" key="5">
    <source>
        <dbReference type="ARBA" id="ARBA00022430"/>
    </source>
</evidence>
<feature type="domain" description="Pyruvate carboxyltransferase" evidence="12">
    <location>
        <begin position="4"/>
        <end position="266"/>
    </location>
</feature>
<keyword evidence="10 11" id="KW-0100">Branched-chain amino acid biosynthesis</keyword>
<evidence type="ECO:0000256" key="2">
    <source>
        <dbReference type="ARBA" id="ARBA00009396"/>
    </source>
</evidence>
<dbReference type="InterPro" id="IPR005671">
    <property type="entry name" value="LeuA_bact_synth"/>
</dbReference>
<dbReference type="InterPro" id="IPR054691">
    <property type="entry name" value="LeuA/HCS_post-cat"/>
</dbReference>
<dbReference type="GO" id="GO:0030145">
    <property type="term" value="F:manganese ion binding"/>
    <property type="evidence" value="ECO:0007669"/>
    <property type="project" value="UniProtKB-UniRule"/>
</dbReference>
<dbReference type="PROSITE" id="PS00816">
    <property type="entry name" value="AIPM_HOMOCIT_SYNTH_2"/>
    <property type="match status" value="1"/>
</dbReference>
<evidence type="ECO:0000256" key="10">
    <source>
        <dbReference type="ARBA" id="ARBA00023304"/>
    </source>
</evidence>
<dbReference type="Pfam" id="PF00682">
    <property type="entry name" value="HMGL-like"/>
    <property type="match status" value="1"/>
</dbReference>
<dbReference type="FunFam" id="1.10.238.260:FF:000001">
    <property type="entry name" value="2-isopropylmalate synthase"/>
    <property type="match status" value="1"/>
</dbReference>
<dbReference type="InterPro" id="IPR036230">
    <property type="entry name" value="LeuA_allosteric_dom_sf"/>
</dbReference>
<evidence type="ECO:0000256" key="9">
    <source>
        <dbReference type="ARBA" id="ARBA00023211"/>
    </source>
</evidence>
<dbReference type="EMBL" id="CP046996">
    <property type="protein sequence ID" value="QHA00779.1"/>
    <property type="molecule type" value="Genomic_DNA"/>
</dbReference>
<feature type="binding site" evidence="11">
    <location>
        <position position="13"/>
    </location>
    <ligand>
        <name>Mn(2+)</name>
        <dbReference type="ChEBI" id="CHEBI:29035"/>
    </ligand>
</feature>
<evidence type="ECO:0000256" key="8">
    <source>
        <dbReference type="ARBA" id="ARBA00022723"/>
    </source>
</evidence>
<sequence length="511" mass="55611">MRRIEFFDTTLRDGEQSPGVALNMEEKLQIARQLEKLGVDVIEAGFPITSPGDFEAVSLIAEKVRNTTIAALARAESKDIERAWEAIHIAESPRIHTFIATSPIHMQYKLRKTPDEVLERAVYGVKLAKSKVSDVEFSAEDASRSDVDFLAKVFSLVIKAGATVINIPDTVGYAMPAEFAQFVKAIMDKTDGIEKVKVSVHCHNDLGLAVANSLAAVKAGIHQIECAVNGLGERAGNAALEELAMALHTRKDLYGVETGIITREISRTSSLVSRLSGMRVQPNKAIVGKNAFAHESGIHQDGVLKERSTYEIMSPDAIGLDMNTIVLGKHSGRHAVKQSLDDLSIEVSEERFEKLFEDFKILAEKKKIITEADLYALAETQEAEETLALNYWQILSGNNLKPTATIGLELKDGKEHHNELAKAAYGDGPVAAAYKAIDKIVGIEGKLQNFSLQAIDVGEDSQGEVTVTVSFGDHTVAGRGVSPDIIEASVKAYVQAVNRALGKGWISLKQR</sequence>
<dbReference type="NCBIfam" id="NF002086">
    <property type="entry name" value="PRK00915.1-3"/>
    <property type="match status" value="1"/>
</dbReference>
<feature type="binding site" evidence="11">
    <location>
        <position position="237"/>
    </location>
    <ligand>
        <name>Mn(2+)</name>
        <dbReference type="ChEBI" id="CHEBI:29035"/>
    </ligand>
</feature>
<organism evidence="13 14">
    <name type="scientific">Dehalobacter restrictus</name>
    <dbReference type="NCBI Taxonomy" id="55583"/>
    <lineage>
        <taxon>Bacteria</taxon>
        <taxon>Bacillati</taxon>
        <taxon>Bacillota</taxon>
        <taxon>Clostridia</taxon>
        <taxon>Eubacteriales</taxon>
        <taxon>Desulfitobacteriaceae</taxon>
        <taxon>Dehalobacter</taxon>
    </lineage>
</organism>
<dbReference type="Pfam" id="PF08502">
    <property type="entry name" value="LeuA_dimer"/>
    <property type="match status" value="1"/>
</dbReference>
<dbReference type="InterPro" id="IPR002034">
    <property type="entry name" value="AIPM/Hcit_synth_CS"/>
</dbReference>
<evidence type="ECO:0000256" key="1">
    <source>
        <dbReference type="ARBA" id="ARBA00004689"/>
    </source>
</evidence>
<dbReference type="InterPro" id="IPR013709">
    <property type="entry name" value="2-isopropylmalate_synth_dimer"/>
</dbReference>
<keyword evidence="5 11" id="KW-0432">Leucine biosynthesis</keyword>
<dbReference type="InterPro" id="IPR000891">
    <property type="entry name" value="PYR_CT"/>
</dbReference>
<comment type="function">
    <text evidence="11">Catalyzes the condensation of the acetyl group of acetyl-CoA with 3-methyl-2-oxobutanoate (2-ketoisovalerate) to form 3-carboxy-3-hydroxy-4-methylpentanoate (2-isopropylmalate).</text>
</comment>
<dbReference type="SMART" id="SM00917">
    <property type="entry name" value="LeuA_dimer"/>
    <property type="match status" value="1"/>
</dbReference>
<name>A0A857DJY6_9FIRM</name>
<dbReference type="Proteomes" id="UP000430508">
    <property type="component" value="Chromosome"/>
</dbReference>
<dbReference type="InterPro" id="IPR013785">
    <property type="entry name" value="Aldolase_TIM"/>
</dbReference>
<comment type="catalytic activity">
    <reaction evidence="11">
        <text>3-methyl-2-oxobutanoate + acetyl-CoA + H2O = (2S)-2-isopropylmalate + CoA + H(+)</text>
        <dbReference type="Rhea" id="RHEA:21524"/>
        <dbReference type="ChEBI" id="CHEBI:1178"/>
        <dbReference type="ChEBI" id="CHEBI:11851"/>
        <dbReference type="ChEBI" id="CHEBI:15377"/>
        <dbReference type="ChEBI" id="CHEBI:15378"/>
        <dbReference type="ChEBI" id="CHEBI:57287"/>
        <dbReference type="ChEBI" id="CHEBI:57288"/>
        <dbReference type="EC" id="2.3.3.13"/>
    </reaction>
</comment>
<keyword evidence="6 11" id="KW-0028">Amino-acid biosynthesis</keyword>
<evidence type="ECO:0000256" key="3">
    <source>
        <dbReference type="ARBA" id="ARBA00012973"/>
    </source>
</evidence>
<evidence type="ECO:0000256" key="4">
    <source>
        <dbReference type="ARBA" id="ARBA00018198"/>
    </source>
</evidence>
<comment type="subunit">
    <text evidence="11">Homodimer.</text>
</comment>
<comment type="pathway">
    <text evidence="1 11">Amino-acid biosynthesis; L-leucine biosynthesis; L-leucine from 3-methyl-2-oxobutanoate: step 1/4.</text>
</comment>
<feature type="binding site" evidence="11">
    <location>
        <position position="201"/>
    </location>
    <ligand>
        <name>Mn(2+)</name>
        <dbReference type="ChEBI" id="CHEBI:29035"/>
    </ligand>
</feature>
<keyword evidence="9 11" id="KW-0464">Manganese</keyword>
<evidence type="ECO:0000313" key="13">
    <source>
        <dbReference type="EMBL" id="QHA00779.1"/>
    </source>
</evidence>
<reference evidence="13 14" key="1">
    <citation type="submission" date="2019-12" db="EMBL/GenBank/DDBJ databases">
        <title>Sequence classification of anaerobic respiratory reductive dehalogenases: First we see many, then we see few.</title>
        <authorList>
            <person name="Molenda O."/>
            <person name="Puentes Jacome L.A."/>
            <person name="Cao X."/>
            <person name="Nesbo C.L."/>
            <person name="Tang S."/>
            <person name="Morson N."/>
            <person name="Patron J."/>
            <person name="Lomheim L."/>
            <person name="Wishart D.S."/>
            <person name="Edwards E.A."/>
        </authorList>
    </citation>
    <scope>NUCLEOTIDE SEQUENCE [LARGE SCALE GENOMIC DNA]</scope>
    <source>
        <strain evidence="13 14">12DCA</strain>
    </source>
</reference>
<dbReference type="NCBIfam" id="TIGR00973">
    <property type="entry name" value="leuA_bact"/>
    <property type="match status" value="1"/>
</dbReference>
<dbReference type="Gene3D" id="3.20.20.70">
    <property type="entry name" value="Aldolase class I"/>
    <property type="match status" value="1"/>
</dbReference>